<accession>A0A3S2V6N4</accession>
<feature type="region of interest" description="Disordered" evidence="1">
    <location>
        <begin position="54"/>
        <end position="101"/>
    </location>
</feature>
<sequence>MFTLEIDGTPVAIIRSSEARARELLDVEGFKDDLRTMTSEGKPLWSGDAAALKLRPSTEDEAETFDDAMDEEDFEDEDEVPGERTAASDSQDDEDEEDDVDILFLVDIDDEGEDSE</sequence>
<dbReference type="EMBL" id="SACP01000024">
    <property type="protein sequence ID" value="RVU15071.1"/>
    <property type="molecule type" value="Genomic_DNA"/>
</dbReference>
<feature type="compositionally biased region" description="Acidic residues" evidence="1">
    <location>
        <begin position="59"/>
        <end position="80"/>
    </location>
</feature>
<protein>
    <recommendedName>
        <fullName evidence="4">Glutamine amidotransferase</fullName>
    </recommendedName>
</protein>
<feature type="compositionally biased region" description="Acidic residues" evidence="1">
    <location>
        <begin position="90"/>
        <end position="101"/>
    </location>
</feature>
<name>A0A3S2V6N4_9HYPH</name>
<dbReference type="AlphaFoldDB" id="A0A3S2V6N4"/>
<evidence type="ECO:0000256" key="1">
    <source>
        <dbReference type="SAM" id="MobiDB-lite"/>
    </source>
</evidence>
<dbReference type="RefSeq" id="WP_127732790.1">
    <property type="nucleotide sequence ID" value="NZ_SACP01000024.1"/>
</dbReference>
<evidence type="ECO:0000313" key="2">
    <source>
        <dbReference type="EMBL" id="RVU15071.1"/>
    </source>
</evidence>
<evidence type="ECO:0000313" key="3">
    <source>
        <dbReference type="Proteomes" id="UP000286997"/>
    </source>
</evidence>
<reference evidence="2 3" key="1">
    <citation type="submission" date="2019-01" db="EMBL/GenBank/DDBJ databases">
        <authorList>
            <person name="Chen W.-M."/>
        </authorList>
    </citation>
    <scope>NUCLEOTIDE SEQUENCE [LARGE SCALE GENOMIC DNA]</scope>
    <source>
        <strain evidence="2 3">TER-1</strain>
    </source>
</reference>
<evidence type="ECO:0008006" key="4">
    <source>
        <dbReference type="Google" id="ProtNLM"/>
    </source>
</evidence>
<proteinExistence type="predicted"/>
<comment type="caution">
    <text evidence="2">The sequence shown here is derived from an EMBL/GenBank/DDBJ whole genome shotgun (WGS) entry which is preliminary data.</text>
</comment>
<dbReference type="Proteomes" id="UP000286997">
    <property type="component" value="Unassembled WGS sequence"/>
</dbReference>
<organism evidence="2 3">
    <name type="scientific">Methylobacterium oryzihabitans</name>
    <dbReference type="NCBI Taxonomy" id="2499852"/>
    <lineage>
        <taxon>Bacteria</taxon>
        <taxon>Pseudomonadati</taxon>
        <taxon>Pseudomonadota</taxon>
        <taxon>Alphaproteobacteria</taxon>
        <taxon>Hyphomicrobiales</taxon>
        <taxon>Methylobacteriaceae</taxon>
        <taxon>Methylobacterium</taxon>
    </lineage>
</organism>
<dbReference type="OrthoDB" id="8019848at2"/>
<keyword evidence="3" id="KW-1185">Reference proteome</keyword>
<gene>
    <name evidence="2" type="ORF">EOE48_20950</name>
</gene>